<sequence>DFHQRSDELIALCKSKDKRHRKSTAKLNEVIMELASAKKAMLESCVCALQDGELVSEELLALWNKKLPHNSKPNRFKETTSYSIEQ</sequence>
<evidence type="ECO:0000313" key="2">
    <source>
        <dbReference type="Proteomes" id="UP000595437"/>
    </source>
</evidence>
<dbReference type="Proteomes" id="UP000595437">
    <property type="component" value="Chromosome 1"/>
</dbReference>
<organism evidence="1 2">
    <name type="scientific">Caligus rogercresseyi</name>
    <name type="common">Sea louse</name>
    <dbReference type="NCBI Taxonomy" id="217165"/>
    <lineage>
        <taxon>Eukaryota</taxon>
        <taxon>Metazoa</taxon>
        <taxon>Ecdysozoa</taxon>
        <taxon>Arthropoda</taxon>
        <taxon>Crustacea</taxon>
        <taxon>Multicrustacea</taxon>
        <taxon>Hexanauplia</taxon>
        <taxon>Copepoda</taxon>
        <taxon>Siphonostomatoida</taxon>
        <taxon>Caligidae</taxon>
        <taxon>Caligus</taxon>
    </lineage>
</organism>
<dbReference type="AlphaFoldDB" id="A0A7T8QV88"/>
<name>A0A7T8QV88_CALRO</name>
<gene>
    <name evidence="1" type="ORF">FKW44_000875</name>
</gene>
<feature type="non-terminal residue" evidence="1">
    <location>
        <position position="1"/>
    </location>
</feature>
<feature type="non-terminal residue" evidence="1">
    <location>
        <position position="86"/>
    </location>
</feature>
<keyword evidence="2" id="KW-1185">Reference proteome</keyword>
<protein>
    <submittedName>
        <fullName evidence="1">LOC100678104</fullName>
    </submittedName>
</protein>
<reference evidence="2" key="1">
    <citation type="submission" date="2021-01" db="EMBL/GenBank/DDBJ databases">
        <title>Caligus Genome Assembly.</title>
        <authorList>
            <person name="Gallardo-Escarate C."/>
        </authorList>
    </citation>
    <scope>NUCLEOTIDE SEQUENCE [LARGE SCALE GENOMIC DNA]</scope>
</reference>
<dbReference type="EMBL" id="CP045890">
    <property type="protein sequence ID" value="QQP56271.1"/>
    <property type="molecule type" value="Genomic_DNA"/>
</dbReference>
<accession>A0A7T8QV88</accession>
<evidence type="ECO:0000313" key="1">
    <source>
        <dbReference type="EMBL" id="QQP56271.1"/>
    </source>
</evidence>
<proteinExistence type="predicted"/>